<dbReference type="Proteomes" id="UP000181980">
    <property type="component" value="Unassembled WGS sequence"/>
</dbReference>
<organism evidence="2 3">
    <name type="scientific">Jiangella alba</name>
    <dbReference type="NCBI Taxonomy" id="561176"/>
    <lineage>
        <taxon>Bacteria</taxon>
        <taxon>Bacillati</taxon>
        <taxon>Actinomycetota</taxon>
        <taxon>Actinomycetes</taxon>
        <taxon>Jiangellales</taxon>
        <taxon>Jiangellaceae</taxon>
        <taxon>Jiangella</taxon>
    </lineage>
</organism>
<feature type="domain" description="SGNH hydrolase-type esterase" evidence="1">
    <location>
        <begin position="46"/>
        <end position="218"/>
    </location>
</feature>
<dbReference type="SUPFAM" id="SSF52266">
    <property type="entry name" value="SGNH hydrolase"/>
    <property type="match status" value="1"/>
</dbReference>
<accession>A0A1H5PE83</accession>
<dbReference type="InterPro" id="IPR036514">
    <property type="entry name" value="SGNH_hydro_sf"/>
</dbReference>
<name>A0A1H5PE83_9ACTN</name>
<sequence>MNRLLLPLVAVQGLWVRSTFTLAEPVDDRVTGTIGDGAGAPLRVAVLGESTAAGSGVSSHDDGFAGALAGLLAARAGRPVTWTVAAQHGATARRVRHRLLPRLTGSYDVAVVLAGANDVLTRRSPADWGADLAAIVDGLTDRSAWVVVAGVPPFGLFPALPRALRRYLGERASAVDAVSRDVCAARPRVAWTTVASDGLPSMDFFSADRFHPSATGYHVWASAVVAAIPAT</sequence>
<dbReference type="STRING" id="561176.SAMN04488561_4054"/>
<dbReference type="Gene3D" id="3.40.50.1110">
    <property type="entry name" value="SGNH hydrolase"/>
    <property type="match status" value="1"/>
</dbReference>
<dbReference type="GO" id="GO:0004622">
    <property type="term" value="F:phosphatidylcholine lysophospholipase activity"/>
    <property type="evidence" value="ECO:0007669"/>
    <property type="project" value="TreeGrafter"/>
</dbReference>
<gene>
    <name evidence="2" type="ORF">SAMN04488561_4054</name>
</gene>
<evidence type="ECO:0000313" key="3">
    <source>
        <dbReference type="Proteomes" id="UP000181980"/>
    </source>
</evidence>
<dbReference type="InterPro" id="IPR051532">
    <property type="entry name" value="Ester_Hydrolysis_Enzymes"/>
</dbReference>
<proteinExistence type="predicted"/>
<dbReference type="EMBL" id="FNUC01000004">
    <property type="protein sequence ID" value="SEF11307.1"/>
    <property type="molecule type" value="Genomic_DNA"/>
</dbReference>
<evidence type="ECO:0000313" key="2">
    <source>
        <dbReference type="EMBL" id="SEF11307.1"/>
    </source>
</evidence>
<dbReference type="OrthoDB" id="9804395at2"/>
<dbReference type="InterPro" id="IPR013830">
    <property type="entry name" value="SGNH_hydro"/>
</dbReference>
<dbReference type="Pfam" id="PF13472">
    <property type="entry name" value="Lipase_GDSL_2"/>
    <property type="match status" value="1"/>
</dbReference>
<dbReference type="CDD" id="cd01836">
    <property type="entry name" value="FeeA_FeeB_like"/>
    <property type="match status" value="1"/>
</dbReference>
<dbReference type="PANTHER" id="PTHR30383">
    <property type="entry name" value="THIOESTERASE 1/PROTEASE 1/LYSOPHOSPHOLIPASE L1"/>
    <property type="match status" value="1"/>
</dbReference>
<dbReference type="AlphaFoldDB" id="A0A1H5PE83"/>
<reference evidence="3" key="1">
    <citation type="submission" date="2016-10" db="EMBL/GenBank/DDBJ databases">
        <authorList>
            <person name="Varghese N."/>
            <person name="Submissions S."/>
        </authorList>
    </citation>
    <scope>NUCLEOTIDE SEQUENCE [LARGE SCALE GENOMIC DNA]</scope>
    <source>
        <strain evidence="3">DSM 45237</strain>
    </source>
</reference>
<keyword evidence="3" id="KW-1185">Reference proteome</keyword>
<protein>
    <submittedName>
        <fullName evidence="2">Lysophospholipase L1</fullName>
    </submittedName>
</protein>
<dbReference type="PANTHER" id="PTHR30383:SF24">
    <property type="entry name" value="THIOESTERASE 1_PROTEASE 1_LYSOPHOSPHOLIPASE L1"/>
    <property type="match status" value="1"/>
</dbReference>
<evidence type="ECO:0000259" key="1">
    <source>
        <dbReference type="Pfam" id="PF13472"/>
    </source>
</evidence>
<dbReference type="RefSeq" id="WP_069109827.1">
    <property type="nucleotide sequence ID" value="NZ_FNUC01000004.1"/>
</dbReference>